<dbReference type="SUPFAM" id="SSF53244">
    <property type="entry name" value="MurD-like peptide ligases, peptide-binding domain"/>
    <property type="match status" value="1"/>
</dbReference>
<dbReference type="Proteomes" id="UP001142078">
    <property type="component" value="Unassembled WGS sequence"/>
</dbReference>
<evidence type="ECO:0000313" key="2">
    <source>
        <dbReference type="EMBL" id="MCR2045337.1"/>
    </source>
</evidence>
<dbReference type="InterPro" id="IPR036565">
    <property type="entry name" value="Mur-like_cat_sf"/>
</dbReference>
<dbReference type="RefSeq" id="WP_257490678.1">
    <property type="nucleotide sequence ID" value="NZ_JANJZL010000015.1"/>
</dbReference>
<comment type="pathway">
    <text evidence="1">Cell wall biogenesis; peptidoglycan biosynthesis.</text>
</comment>
<dbReference type="AlphaFoldDB" id="A0A9X2MHP9"/>
<dbReference type="PANTHER" id="PTHR23135">
    <property type="entry name" value="MUR LIGASE FAMILY MEMBER"/>
    <property type="match status" value="1"/>
</dbReference>
<dbReference type="EMBL" id="JANJZL010000015">
    <property type="protein sequence ID" value="MCR2045337.1"/>
    <property type="molecule type" value="Genomic_DNA"/>
</dbReference>
<sequence length="356" mass="41142">MKEENISLIGVVENGKGYVTFNIIKNIFMESGFSLIHENKNGNIAFLSSSENIYIGIINISFENLKHLSSLEINFDIVVCTNIGYKILLRKEEKLFFTYLNGIIILNIDNENNIELLEGNDKALVITYGLNNKATVNASSLDINNSIRFNFCLQREIKTLYKDTIEPLEFPVEINLFGKEYIYSALAAISVALCYGLNIDDIRYGVLNVEGSYRKMEKIHEDDFIAIDNFCMNPEDYSSVFETIQHLKYKNIVLLNGIEIDQGIHTIKENLEIVLNWIPILGIKKVIFYIDKKDRLIEENIKYLFTEKRFPFNIYYNLKECIQTGLNLIEKDDMFLFLGSDILKDSKHILVDEIEK</sequence>
<gene>
    <name evidence="2" type="ORF">NSA23_14635</name>
</gene>
<dbReference type="GO" id="GO:0005524">
    <property type="term" value="F:ATP binding"/>
    <property type="evidence" value="ECO:0007669"/>
    <property type="project" value="InterPro"/>
</dbReference>
<reference evidence="2" key="1">
    <citation type="submission" date="2022-07" db="EMBL/GenBank/DDBJ databases">
        <title>Enhanced cultured diversity of the mouse gut microbiota enables custom-made synthetic communities.</title>
        <authorList>
            <person name="Afrizal A."/>
        </authorList>
    </citation>
    <scope>NUCLEOTIDE SEQUENCE</scope>
    <source>
        <strain evidence="2">DSM 29482</strain>
    </source>
</reference>
<organism evidence="2 3">
    <name type="scientific">Anaerosalibacter massiliensis</name>
    <dbReference type="NCBI Taxonomy" id="1347392"/>
    <lineage>
        <taxon>Bacteria</taxon>
        <taxon>Bacillati</taxon>
        <taxon>Bacillota</taxon>
        <taxon>Tissierellia</taxon>
        <taxon>Tissierellales</taxon>
        <taxon>Sporanaerobacteraceae</taxon>
        <taxon>Anaerosalibacter</taxon>
    </lineage>
</organism>
<evidence type="ECO:0000313" key="3">
    <source>
        <dbReference type="Proteomes" id="UP001142078"/>
    </source>
</evidence>
<dbReference type="SUPFAM" id="SSF53623">
    <property type="entry name" value="MurD-like peptide ligases, catalytic domain"/>
    <property type="match status" value="1"/>
</dbReference>
<accession>A0A9X2MHP9</accession>
<name>A0A9X2MHP9_9FIRM</name>
<comment type="caution">
    <text evidence="2">The sequence shown here is derived from an EMBL/GenBank/DDBJ whole genome shotgun (WGS) entry which is preliminary data.</text>
</comment>
<evidence type="ECO:0000256" key="1">
    <source>
        <dbReference type="ARBA" id="ARBA00004752"/>
    </source>
</evidence>
<dbReference type="InterPro" id="IPR036615">
    <property type="entry name" value="Mur_ligase_C_dom_sf"/>
</dbReference>
<keyword evidence="3" id="KW-1185">Reference proteome</keyword>
<keyword evidence="2" id="KW-0436">Ligase</keyword>
<protein>
    <submittedName>
        <fullName evidence="2">Mur ligase family protein</fullName>
    </submittedName>
</protein>
<dbReference type="PANTHER" id="PTHR23135:SF4">
    <property type="entry name" value="UDP-N-ACETYLMURAMOYL-L-ALANYL-D-GLUTAMATE--2,6-DIAMINOPIMELATE LIGASE MURE HOMOLOG, CHLOROPLASTIC"/>
    <property type="match status" value="1"/>
</dbReference>
<dbReference type="Gene3D" id="3.40.1190.10">
    <property type="entry name" value="Mur-like, catalytic domain"/>
    <property type="match status" value="1"/>
</dbReference>
<dbReference type="GO" id="GO:0016881">
    <property type="term" value="F:acid-amino acid ligase activity"/>
    <property type="evidence" value="ECO:0007669"/>
    <property type="project" value="InterPro"/>
</dbReference>
<proteinExistence type="predicted"/>